<evidence type="ECO:0000313" key="5">
    <source>
        <dbReference type="EMBL" id="MBC3847991.1"/>
    </source>
</evidence>
<dbReference type="PANTHER" id="PTHR43280:SF32">
    <property type="entry name" value="TRANSCRIPTIONAL REGULATORY PROTEIN"/>
    <property type="match status" value="1"/>
</dbReference>
<name>A0ABR6Y5K5_9FLAO</name>
<evidence type="ECO:0000313" key="6">
    <source>
        <dbReference type="Proteomes" id="UP000607435"/>
    </source>
</evidence>
<comment type="caution">
    <text evidence="5">The sequence shown here is derived from an EMBL/GenBank/DDBJ whole genome shotgun (WGS) entry which is preliminary data.</text>
</comment>
<gene>
    <name evidence="5" type="ORF">H6H04_16470</name>
</gene>
<dbReference type="PROSITE" id="PS01124">
    <property type="entry name" value="HTH_ARAC_FAMILY_2"/>
    <property type="match status" value="1"/>
</dbReference>
<dbReference type="Pfam" id="PF12833">
    <property type="entry name" value="HTH_18"/>
    <property type="match status" value="1"/>
</dbReference>
<dbReference type="Proteomes" id="UP000607435">
    <property type="component" value="Unassembled WGS sequence"/>
</dbReference>
<keyword evidence="1" id="KW-0805">Transcription regulation</keyword>
<reference evidence="5 6" key="1">
    <citation type="submission" date="2020-08" db="EMBL/GenBank/DDBJ databases">
        <title>Winogradskyella ouciana sp. nov., isolated from the hadal seawater of the Mariana Trench.</title>
        <authorList>
            <person name="He X."/>
        </authorList>
    </citation>
    <scope>NUCLEOTIDE SEQUENCE [LARGE SCALE GENOMIC DNA]</scope>
    <source>
        <strain evidence="5 6">KCTC 22026</strain>
    </source>
</reference>
<sequence>MKAPQHFKKINEYHKLANIAAPEHPLISLIDYSAIQYPDNIADIKWIQDYYTIGLKRNVAHKLFYGQQEYDFDEGVMTFIAPNQLMSLGNNPNTKLRKPSGWLLLVHPDFLWNSALAKQINNYDLFGYNINEALFLSEKEEQMMVDLLKTIQCEYQSNIDKFSQKIVISQLELLFNYAERFYERQFITRQISNHQIISQLEQVLEDYFKDDNLIEKGLPKVQWIADRLNLSTNYLSSLLKSLTGQSTQHHIHNKLIEKAKAQLSMTALSISEIAYGLGFERPASFTKLFKSKTEMSPMEFRKTFN</sequence>
<protein>
    <submittedName>
        <fullName evidence="5">AraC family transcriptional regulator</fullName>
    </submittedName>
</protein>
<dbReference type="SUPFAM" id="SSF46689">
    <property type="entry name" value="Homeodomain-like"/>
    <property type="match status" value="1"/>
</dbReference>
<evidence type="ECO:0000256" key="1">
    <source>
        <dbReference type="ARBA" id="ARBA00023015"/>
    </source>
</evidence>
<organism evidence="5 6">
    <name type="scientific">Winogradskyella echinorum</name>
    <dbReference type="NCBI Taxonomy" id="538189"/>
    <lineage>
        <taxon>Bacteria</taxon>
        <taxon>Pseudomonadati</taxon>
        <taxon>Bacteroidota</taxon>
        <taxon>Flavobacteriia</taxon>
        <taxon>Flavobacteriales</taxon>
        <taxon>Flavobacteriaceae</taxon>
        <taxon>Winogradskyella</taxon>
    </lineage>
</organism>
<dbReference type="RefSeq" id="WP_186847092.1">
    <property type="nucleotide sequence ID" value="NZ_JACOME010000008.1"/>
</dbReference>
<proteinExistence type="predicted"/>
<evidence type="ECO:0000259" key="4">
    <source>
        <dbReference type="PROSITE" id="PS01124"/>
    </source>
</evidence>
<dbReference type="InterPro" id="IPR009057">
    <property type="entry name" value="Homeodomain-like_sf"/>
</dbReference>
<accession>A0ABR6Y5K5</accession>
<feature type="domain" description="HTH araC/xylS-type" evidence="4">
    <location>
        <begin position="198"/>
        <end position="303"/>
    </location>
</feature>
<dbReference type="SMART" id="SM00342">
    <property type="entry name" value="HTH_ARAC"/>
    <property type="match status" value="1"/>
</dbReference>
<dbReference type="Gene3D" id="1.10.10.60">
    <property type="entry name" value="Homeodomain-like"/>
    <property type="match status" value="2"/>
</dbReference>
<keyword evidence="3" id="KW-0804">Transcription</keyword>
<dbReference type="PANTHER" id="PTHR43280">
    <property type="entry name" value="ARAC-FAMILY TRANSCRIPTIONAL REGULATOR"/>
    <property type="match status" value="1"/>
</dbReference>
<evidence type="ECO:0000256" key="3">
    <source>
        <dbReference type="ARBA" id="ARBA00023163"/>
    </source>
</evidence>
<keyword evidence="2" id="KW-0238">DNA-binding</keyword>
<dbReference type="InterPro" id="IPR018060">
    <property type="entry name" value="HTH_AraC"/>
</dbReference>
<dbReference type="EMBL" id="JACOME010000008">
    <property type="protein sequence ID" value="MBC3847991.1"/>
    <property type="molecule type" value="Genomic_DNA"/>
</dbReference>
<evidence type="ECO:0000256" key="2">
    <source>
        <dbReference type="ARBA" id="ARBA00023125"/>
    </source>
</evidence>
<keyword evidence="6" id="KW-1185">Reference proteome</keyword>